<dbReference type="Proteomes" id="UP000184161">
    <property type="component" value="Unassembled WGS sequence"/>
</dbReference>
<reference evidence="2 3" key="1">
    <citation type="submission" date="2016-10" db="EMBL/GenBank/DDBJ databases">
        <title>Draft Genome Sequence of one Bacillus cereus strain isolated from pooled breast milk.</title>
        <authorList>
            <person name="Woudstra C."/>
            <person name="Chamoin A."/>
            <person name="Gentil S."/>
            <person name="Rambeloson T."/>
            <person name="Delannoye S."/>
            <person name="Heinnekine J.A."/>
            <person name="Herbin S."/>
            <person name="Fach P."/>
        </authorList>
    </citation>
    <scope>NUCLEOTIDE SEQUENCE [LARGE SCALE GENOMIC DNA]</scope>
    <source>
        <strain evidence="2 3">16SBCL1279</strain>
    </source>
</reference>
<dbReference type="EMBL" id="MLYK01000009">
    <property type="protein sequence ID" value="OJS97196.1"/>
    <property type="molecule type" value="Genomic_DNA"/>
</dbReference>
<evidence type="ECO:0000313" key="2">
    <source>
        <dbReference type="EMBL" id="OJS97196.1"/>
    </source>
</evidence>
<dbReference type="InterPro" id="IPR032599">
    <property type="entry name" value="YcdB/YcdC_rep_domain"/>
</dbReference>
<comment type="caution">
    <text evidence="2">The sequence shown here is derived from an EMBL/GenBank/DDBJ whole genome shotgun (WGS) entry which is preliminary data.</text>
</comment>
<feature type="domain" description="YcdB/YcdC repeated" evidence="1">
    <location>
        <begin position="310"/>
        <end position="415"/>
    </location>
</feature>
<feature type="domain" description="YcdB/YcdC repeated" evidence="1">
    <location>
        <begin position="7"/>
        <end position="153"/>
    </location>
</feature>
<sequence length="502" mass="59669">MMNQKDKERKERVAHIINIPDEYSLVVDDQEGVDDPYHLLWWEHKEDQERTIQITLNRHTGNLIEFRIDDGNYFSSDKEVIEENRVREIANVFIKKHVEEGLEFYTYVTIQDDWRGWKEINYMQEVNGYPLPDTGCVVQVHPSGNVVNFHYNGRESIKEKPLWPSEIVEENIVLDNLKAKQDMRLVFVDLTHSLCKYENGEEVKGYHLVYVPEPSHVFIDASTGKDLFGPDHYKLPPTMAVRKQKKGSQQDDVFDLFDWDKESFTKVVETENDDEIRMKFVPKEELQKQKEEKNPYLMNEFFNKHLPMLKYNNLVSVTIDKLTNELTGFIKLTDDKEVKQILSREECLQKALQFLERVIPDIKQYLRLWEEREAEEDGIERFIFSVYINDILAEYNQFMININAENGAVMHYSGESSNFIKKLLTYETTPKVTKEKALEIYRAAIRVKLEWFVDHDAEETKYKLLYKLLYKQTTDEKYKEPFDCSREIRYIDAQTGRKIWSK</sequence>
<dbReference type="Pfam" id="PF16244">
    <property type="entry name" value="DUF4901"/>
    <property type="match status" value="2"/>
</dbReference>
<name>A0A9X5ZFS9_BACCE</name>
<dbReference type="RefSeq" id="WP_139256945.1">
    <property type="nucleotide sequence ID" value="NZ_AP024504.2"/>
</dbReference>
<evidence type="ECO:0000259" key="1">
    <source>
        <dbReference type="Pfam" id="PF16244"/>
    </source>
</evidence>
<evidence type="ECO:0000313" key="3">
    <source>
        <dbReference type="Proteomes" id="UP000184161"/>
    </source>
</evidence>
<accession>A0A9X5ZFS9</accession>
<organism evidence="2 3">
    <name type="scientific">Bacillus cereus</name>
    <dbReference type="NCBI Taxonomy" id="1396"/>
    <lineage>
        <taxon>Bacteria</taxon>
        <taxon>Bacillati</taxon>
        <taxon>Bacillota</taxon>
        <taxon>Bacilli</taxon>
        <taxon>Bacillales</taxon>
        <taxon>Bacillaceae</taxon>
        <taxon>Bacillus</taxon>
        <taxon>Bacillus cereus group</taxon>
    </lineage>
</organism>
<dbReference type="AlphaFoldDB" id="A0A9X5ZFS9"/>
<protein>
    <submittedName>
        <fullName evidence="2">DUF4901 domain-containing protein</fullName>
    </submittedName>
</protein>
<proteinExistence type="predicted"/>
<gene>
    <name evidence="2" type="ORF">BKK64_03775</name>
</gene>